<dbReference type="EMBL" id="CABPRZ010000011">
    <property type="protein sequence ID" value="VVE17647.1"/>
    <property type="molecule type" value="Genomic_DNA"/>
</dbReference>
<accession>A0A5E4VYE7</accession>
<dbReference type="Proteomes" id="UP000414233">
    <property type="component" value="Unassembled WGS sequence"/>
</dbReference>
<name>A0A5E4VYE7_9BURK</name>
<evidence type="ECO:0000256" key="1">
    <source>
        <dbReference type="SAM" id="MobiDB-lite"/>
    </source>
</evidence>
<sequence length="243" mass="27644">MPLDYGVPGGLPGIGRPNERAPIGSPKPPVALASQPKYLGMHDKRFRWLRRFRTPRALTFSDRPTPFPKPRANRAVHARQTHSRTNFGSRKTIRKRVCEILGTFDNGIAGDGGLTCLESPPHAFHTIKPTQGEARRAASLMGRDRYRREDPTQHLPECPSRVPKRIRRFPNGLHDESAAPTREHGNGIDIFENALTSIKAARQPRLYPGCLWRTRFIHKTPFPGVSCTNFKRLWITFWITWLS</sequence>
<evidence type="ECO:0000313" key="2">
    <source>
        <dbReference type="EMBL" id="VVE17647.1"/>
    </source>
</evidence>
<feature type="region of interest" description="Disordered" evidence="1">
    <location>
        <begin position="1"/>
        <end position="29"/>
    </location>
</feature>
<proteinExistence type="predicted"/>
<keyword evidence="3" id="KW-1185">Reference proteome</keyword>
<reference evidence="2 3" key="1">
    <citation type="submission" date="2019-08" db="EMBL/GenBank/DDBJ databases">
        <authorList>
            <person name="Peeters C."/>
        </authorList>
    </citation>
    <scope>NUCLEOTIDE SEQUENCE [LARGE SCALE GENOMIC DNA]</scope>
    <source>
        <strain evidence="2 3">LMG 30175</strain>
    </source>
</reference>
<dbReference type="AlphaFoldDB" id="A0A5E4VYE7"/>
<evidence type="ECO:0000313" key="3">
    <source>
        <dbReference type="Proteomes" id="UP000414233"/>
    </source>
</evidence>
<protein>
    <submittedName>
        <fullName evidence="2">Uncharacterized protein</fullName>
    </submittedName>
</protein>
<feature type="compositionally biased region" description="Basic residues" evidence="1">
    <location>
        <begin position="71"/>
        <end position="82"/>
    </location>
</feature>
<feature type="region of interest" description="Disordered" evidence="1">
    <location>
        <begin position="59"/>
        <end position="88"/>
    </location>
</feature>
<organism evidence="2 3">
    <name type="scientific">Pandoraea terrae</name>
    <dbReference type="NCBI Taxonomy" id="1537710"/>
    <lineage>
        <taxon>Bacteria</taxon>
        <taxon>Pseudomonadati</taxon>
        <taxon>Pseudomonadota</taxon>
        <taxon>Betaproteobacteria</taxon>
        <taxon>Burkholderiales</taxon>
        <taxon>Burkholderiaceae</taxon>
        <taxon>Pandoraea</taxon>
    </lineage>
</organism>
<gene>
    <name evidence="2" type="ORF">PTE30175_02881</name>
</gene>